<protein>
    <submittedName>
        <fullName evidence="2">Periplasmic thiol disulfide interchange protein DsbA</fullName>
    </submittedName>
</protein>
<dbReference type="Proteomes" id="UP000031599">
    <property type="component" value="Unassembled WGS sequence"/>
</dbReference>
<reference evidence="2 3" key="1">
    <citation type="submission" date="2014-12" db="EMBL/GenBank/DDBJ databases">
        <title>Genome assembly of Enhygromyxa salina DSM 15201.</title>
        <authorList>
            <person name="Sharma G."/>
            <person name="Subramanian S."/>
        </authorList>
    </citation>
    <scope>NUCLEOTIDE SEQUENCE [LARGE SCALE GENOMIC DNA]</scope>
    <source>
        <strain evidence="2 3">DSM 15201</strain>
    </source>
</reference>
<organism evidence="2 3">
    <name type="scientific">Enhygromyxa salina</name>
    <dbReference type="NCBI Taxonomy" id="215803"/>
    <lineage>
        <taxon>Bacteria</taxon>
        <taxon>Pseudomonadati</taxon>
        <taxon>Myxococcota</taxon>
        <taxon>Polyangia</taxon>
        <taxon>Nannocystales</taxon>
        <taxon>Nannocystaceae</taxon>
        <taxon>Enhygromyxa</taxon>
    </lineage>
</organism>
<name>A0A0C2DGY2_9BACT</name>
<dbReference type="AlphaFoldDB" id="A0A0C2DGY2"/>
<accession>A0A0C2DGY2</accession>
<evidence type="ECO:0000313" key="3">
    <source>
        <dbReference type="Proteomes" id="UP000031599"/>
    </source>
</evidence>
<sequence length="100" mass="10039">MAPASTGPPSIEGGKSASCAAASTGRLGFNGAALNRGRKVHLPCNNWETCSVGFNGAALNRGRKERLAGIDPRGDEASTGPPSIEGGKASTYARPGTNAL</sequence>
<dbReference type="EMBL" id="JMCC02000007">
    <property type="protein sequence ID" value="KIG18932.1"/>
    <property type="molecule type" value="Genomic_DNA"/>
</dbReference>
<proteinExistence type="predicted"/>
<evidence type="ECO:0000256" key="1">
    <source>
        <dbReference type="SAM" id="MobiDB-lite"/>
    </source>
</evidence>
<comment type="caution">
    <text evidence="2">The sequence shown here is derived from an EMBL/GenBank/DDBJ whole genome shotgun (WGS) entry which is preliminary data.</text>
</comment>
<evidence type="ECO:0000313" key="2">
    <source>
        <dbReference type="EMBL" id="KIG18932.1"/>
    </source>
</evidence>
<feature type="compositionally biased region" description="Basic and acidic residues" evidence="1">
    <location>
        <begin position="65"/>
        <end position="76"/>
    </location>
</feature>
<gene>
    <name evidence="2" type="ORF">DB30_06543</name>
</gene>
<feature type="region of interest" description="Disordered" evidence="1">
    <location>
        <begin position="65"/>
        <end position="100"/>
    </location>
</feature>